<evidence type="ECO:0000313" key="3">
    <source>
        <dbReference type="Proteomes" id="UP000507245"/>
    </source>
</evidence>
<evidence type="ECO:0008006" key="4">
    <source>
        <dbReference type="Google" id="ProtNLM"/>
    </source>
</evidence>
<dbReference type="PANTHER" id="PTHR34050">
    <property type="entry name" value="DNA REPAIR RAD52-LIKE PROTEIN 2, CHLOROPLASTIC"/>
    <property type="match status" value="1"/>
</dbReference>
<reference evidence="3" key="1">
    <citation type="journal article" date="2020" name="Genome Biol.">
        <title>Gamete binning: chromosome-level and haplotype-resolved genome assembly enabled by high-throughput single-cell sequencing of gamete genomes.</title>
        <authorList>
            <person name="Campoy J.A."/>
            <person name="Sun H."/>
            <person name="Goel M."/>
            <person name="Jiao W.-B."/>
            <person name="Folz-Donahue K."/>
            <person name="Wang N."/>
            <person name="Rubio M."/>
            <person name="Liu C."/>
            <person name="Kukat C."/>
            <person name="Ruiz D."/>
            <person name="Huettel B."/>
            <person name="Schneeberger K."/>
        </authorList>
    </citation>
    <scope>NUCLEOTIDE SEQUENCE [LARGE SCALE GENOMIC DNA]</scope>
    <source>
        <strain evidence="3">cv. Rojo Pasion</strain>
    </source>
</reference>
<name>A0A6J5Y1Q6_PRUAR</name>
<dbReference type="Proteomes" id="UP000507245">
    <property type="component" value="Unassembled WGS sequence"/>
</dbReference>
<dbReference type="GO" id="GO:0003677">
    <property type="term" value="F:DNA binding"/>
    <property type="evidence" value="ECO:0007669"/>
    <property type="project" value="InterPro"/>
</dbReference>
<keyword evidence="3" id="KW-1185">Reference proteome</keyword>
<sequence>MAQSVASKSSMLRSLCVAVGEGSPWRRSYAKLASSSNAEGRMEKQAEEEGGDDGLAVSSGISRPLSEILKQLNKKVPDSLVKTRSESGFTSKYIPWHIVNRIMNLHAPEWSGEVRSITYSADAKSVSVVYRVTLYGTDAEIFRESTGTASVDDTSFGDPVQKAEAMAFRRACARFGLGLHLYHEDLSHAFWVVTDIQALVPKRLYPGSCSQTMVLGWQSYLKGLRGNHHMLLTATKSNYRRSGAVGCTVQKLREASMVELKIWNEANKARGIGHGRVARYRKEGKWGPTKVFSELEGVWGGGIKEKIKQPCTRQACVFVLSVVDMSWIWPYWSYGKEGRKELNGLSLSLVKVIGRQLPQLPDNNLLPYLFPIKFCFLIPYPLPLPLPSAHRTRPLCIPSSSPPSDG</sequence>
<feature type="region of interest" description="Disordered" evidence="1">
    <location>
        <begin position="34"/>
        <end position="57"/>
    </location>
</feature>
<dbReference type="AlphaFoldDB" id="A0A6J5Y1Q6"/>
<protein>
    <recommendedName>
        <fullName evidence="4">DNA repair RAD52-like protein 1, mitochondrial</fullName>
    </recommendedName>
</protein>
<dbReference type="InterPro" id="IPR037489">
    <property type="entry name" value="RAD52-like"/>
</dbReference>
<organism evidence="2 3">
    <name type="scientific">Prunus armeniaca</name>
    <name type="common">Apricot</name>
    <name type="synonym">Armeniaca vulgaris</name>
    <dbReference type="NCBI Taxonomy" id="36596"/>
    <lineage>
        <taxon>Eukaryota</taxon>
        <taxon>Viridiplantae</taxon>
        <taxon>Streptophyta</taxon>
        <taxon>Embryophyta</taxon>
        <taxon>Tracheophyta</taxon>
        <taxon>Spermatophyta</taxon>
        <taxon>Magnoliopsida</taxon>
        <taxon>eudicotyledons</taxon>
        <taxon>Gunneridae</taxon>
        <taxon>Pentapetalae</taxon>
        <taxon>rosids</taxon>
        <taxon>fabids</taxon>
        <taxon>Rosales</taxon>
        <taxon>Rosaceae</taxon>
        <taxon>Amygdaloideae</taxon>
        <taxon>Amygdaleae</taxon>
        <taxon>Prunus</taxon>
    </lineage>
</organism>
<dbReference type="GO" id="GO:0000724">
    <property type="term" value="P:double-strand break repair via homologous recombination"/>
    <property type="evidence" value="ECO:0007669"/>
    <property type="project" value="InterPro"/>
</dbReference>
<accession>A0A6J5Y1Q6</accession>
<dbReference type="OrthoDB" id="1935514at2759"/>
<evidence type="ECO:0000313" key="2">
    <source>
        <dbReference type="EMBL" id="CAB4319341.1"/>
    </source>
</evidence>
<dbReference type="EMBL" id="CAEKKB010000008">
    <property type="protein sequence ID" value="CAB4319341.1"/>
    <property type="molecule type" value="Genomic_DNA"/>
</dbReference>
<gene>
    <name evidence="2" type="ORF">ORAREDHAP_LOCUS46579</name>
</gene>
<evidence type="ECO:0000256" key="1">
    <source>
        <dbReference type="SAM" id="MobiDB-lite"/>
    </source>
</evidence>
<dbReference type="PANTHER" id="PTHR34050:SF1">
    <property type="entry name" value="DNA REPAIR RAD52-LIKE PROTEIN 1, MITOCHONDRIAL"/>
    <property type="match status" value="1"/>
</dbReference>
<proteinExistence type="predicted"/>